<dbReference type="Proteomes" id="UP000323946">
    <property type="component" value="Unassembled WGS sequence"/>
</dbReference>
<dbReference type="Pfam" id="PF01965">
    <property type="entry name" value="DJ-1_PfpI"/>
    <property type="match status" value="1"/>
</dbReference>
<gene>
    <name evidence="2" type="ORF">F1721_18020</name>
</gene>
<sequence>MDIAFVLYDGFTALDLIGPYEVLAGPPGATPHFVAADRDTVVCDSGLPVRPTTTFAELTRPDIVVVPGSSQWRTALERTELTSWLAAVHPTTTWTASVCTGSTLLAKAGVLTGRPATTHWAARDALAELGAQVSTDRVVVDGDVITGAGVSAGIDMALQLAAQLWGEDSAKLIQLALEYDPQPPFDAGSPEKAGPELTAAIREGVLPA</sequence>
<evidence type="ECO:0000313" key="2">
    <source>
        <dbReference type="EMBL" id="KAA5832863.1"/>
    </source>
</evidence>
<proteinExistence type="predicted"/>
<comment type="caution">
    <text evidence="2">The sequence shown here is derived from an EMBL/GenBank/DDBJ whole genome shotgun (WGS) entry which is preliminary data.</text>
</comment>
<dbReference type="InterPro" id="IPR002818">
    <property type="entry name" value="DJ-1/PfpI"/>
</dbReference>
<dbReference type="OrthoDB" id="4265717at2"/>
<feature type="domain" description="DJ-1/PfpI" evidence="1">
    <location>
        <begin position="3"/>
        <end position="162"/>
    </location>
</feature>
<dbReference type="InterPro" id="IPR029062">
    <property type="entry name" value="Class_I_gatase-like"/>
</dbReference>
<evidence type="ECO:0000313" key="3">
    <source>
        <dbReference type="Proteomes" id="UP000323946"/>
    </source>
</evidence>
<dbReference type="Gene3D" id="3.40.50.880">
    <property type="match status" value="1"/>
</dbReference>
<reference evidence="2 3" key="1">
    <citation type="submission" date="2019-09" db="EMBL/GenBank/DDBJ databases">
        <title>Draft genome sequence of the thermophilic Saccharopolyspora hirsuta VKM Ac-666T.</title>
        <authorList>
            <person name="Lobastova T.G."/>
            <person name="Fokina V."/>
            <person name="Bragin E.Y."/>
            <person name="Shtratnikova V.Y."/>
            <person name="Starodumova I.P."/>
            <person name="Tarlachkov S.V."/>
            <person name="Donova M.V."/>
        </authorList>
    </citation>
    <scope>NUCLEOTIDE SEQUENCE [LARGE SCALE GENOMIC DNA]</scope>
    <source>
        <strain evidence="2 3">VKM Ac-666</strain>
    </source>
</reference>
<organism evidence="2 3">
    <name type="scientific">Saccharopolyspora hirsuta</name>
    <dbReference type="NCBI Taxonomy" id="1837"/>
    <lineage>
        <taxon>Bacteria</taxon>
        <taxon>Bacillati</taxon>
        <taxon>Actinomycetota</taxon>
        <taxon>Actinomycetes</taxon>
        <taxon>Pseudonocardiales</taxon>
        <taxon>Pseudonocardiaceae</taxon>
        <taxon>Saccharopolyspora</taxon>
    </lineage>
</organism>
<dbReference type="SUPFAM" id="SSF52317">
    <property type="entry name" value="Class I glutamine amidotransferase-like"/>
    <property type="match status" value="1"/>
</dbReference>
<dbReference type="GO" id="GO:0006355">
    <property type="term" value="P:regulation of DNA-templated transcription"/>
    <property type="evidence" value="ECO:0007669"/>
    <property type="project" value="TreeGrafter"/>
</dbReference>
<dbReference type="CDD" id="cd03139">
    <property type="entry name" value="GATase1_PfpI_2"/>
    <property type="match status" value="1"/>
</dbReference>
<dbReference type="PANTHER" id="PTHR43130">
    <property type="entry name" value="ARAC-FAMILY TRANSCRIPTIONAL REGULATOR"/>
    <property type="match status" value="1"/>
</dbReference>
<accession>A0A5M7BTY0</accession>
<dbReference type="SMR" id="A0A5M7BTY0"/>
<dbReference type="PANTHER" id="PTHR43130:SF2">
    <property type="entry name" value="DJ-1_PFPI DOMAIN-CONTAINING PROTEIN"/>
    <property type="match status" value="1"/>
</dbReference>
<dbReference type="InterPro" id="IPR052158">
    <property type="entry name" value="INH-QAR"/>
</dbReference>
<dbReference type="RefSeq" id="WP_150067848.1">
    <property type="nucleotide sequence ID" value="NZ_VWPH01000007.1"/>
</dbReference>
<evidence type="ECO:0000259" key="1">
    <source>
        <dbReference type="Pfam" id="PF01965"/>
    </source>
</evidence>
<keyword evidence="3" id="KW-1185">Reference proteome</keyword>
<protein>
    <submittedName>
        <fullName evidence="2">DJ-1/PfpI family protein</fullName>
    </submittedName>
</protein>
<dbReference type="AlphaFoldDB" id="A0A5M7BTY0"/>
<name>A0A5M7BTY0_SACHI</name>
<dbReference type="EMBL" id="VWPH01000007">
    <property type="protein sequence ID" value="KAA5832863.1"/>
    <property type="molecule type" value="Genomic_DNA"/>
</dbReference>